<dbReference type="Gene3D" id="2.170.150.20">
    <property type="entry name" value="Peptide methionine sulfoxide reductase"/>
    <property type="match status" value="1"/>
</dbReference>
<comment type="caution">
    <text evidence="5">The sequence shown here is derived from an EMBL/GenBank/DDBJ whole genome shotgun (WGS) entry which is preliminary data.</text>
</comment>
<evidence type="ECO:0000256" key="3">
    <source>
        <dbReference type="SAM" id="SignalP"/>
    </source>
</evidence>
<dbReference type="InterPro" id="IPR011057">
    <property type="entry name" value="Mss4-like_sf"/>
</dbReference>
<keyword evidence="2" id="KW-0560">Oxidoreductase</keyword>
<keyword evidence="3" id="KW-0732">Signal</keyword>
<feature type="signal peptide" evidence="3">
    <location>
        <begin position="1"/>
        <end position="24"/>
    </location>
</feature>
<comment type="similarity">
    <text evidence="1">Belongs to the MsrB Met sulfoxide reductase family.</text>
</comment>
<evidence type="ECO:0000256" key="2">
    <source>
        <dbReference type="ARBA" id="ARBA00023002"/>
    </source>
</evidence>
<feature type="chain" id="PRO_5032279857" description="MsrB domain-containing protein" evidence="3">
    <location>
        <begin position="25"/>
        <end position="162"/>
    </location>
</feature>
<dbReference type="Proteomes" id="UP000626109">
    <property type="component" value="Unassembled WGS sequence"/>
</dbReference>
<dbReference type="SUPFAM" id="SSF51316">
    <property type="entry name" value="Mss4-like"/>
    <property type="match status" value="1"/>
</dbReference>
<protein>
    <recommendedName>
        <fullName evidence="4">MsrB domain-containing protein</fullName>
    </recommendedName>
</protein>
<dbReference type="Pfam" id="PF01641">
    <property type="entry name" value="SelR"/>
    <property type="match status" value="1"/>
</dbReference>
<dbReference type="PROSITE" id="PS51257">
    <property type="entry name" value="PROKAR_LIPOPROTEIN"/>
    <property type="match status" value="1"/>
</dbReference>
<dbReference type="InterPro" id="IPR002579">
    <property type="entry name" value="Met_Sox_Rdtase_MsrB_dom"/>
</dbReference>
<dbReference type="GO" id="GO:0033743">
    <property type="term" value="F:peptide-methionine (R)-S-oxide reductase activity"/>
    <property type="evidence" value="ECO:0007669"/>
    <property type="project" value="InterPro"/>
</dbReference>
<reference evidence="5" key="1">
    <citation type="submission" date="2021-02" db="EMBL/GenBank/DDBJ databases">
        <authorList>
            <person name="Dougan E. K."/>
            <person name="Rhodes N."/>
            <person name="Thang M."/>
            <person name="Chan C."/>
        </authorList>
    </citation>
    <scope>NUCLEOTIDE SEQUENCE</scope>
</reference>
<evidence type="ECO:0000259" key="4">
    <source>
        <dbReference type="Pfam" id="PF01641"/>
    </source>
</evidence>
<proteinExistence type="inferred from homology"/>
<feature type="domain" description="MsrB" evidence="4">
    <location>
        <begin position="75"/>
        <end position="156"/>
    </location>
</feature>
<evidence type="ECO:0000256" key="1">
    <source>
        <dbReference type="ARBA" id="ARBA00007174"/>
    </source>
</evidence>
<dbReference type="EMBL" id="CAJNNW010026337">
    <property type="protein sequence ID" value="CAE8684626.1"/>
    <property type="molecule type" value="Genomic_DNA"/>
</dbReference>
<name>A0A813JU26_POLGL</name>
<gene>
    <name evidence="5" type="ORF">PGLA2088_LOCUS24028</name>
</gene>
<dbReference type="AlphaFoldDB" id="A0A813JU26"/>
<evidence type="ECO:0000313" key="6">
    <source>
        <dbReference type="Proteomes" id="UP000626109"/>
    </source>
</evidence>
<sequence>MAPLRVLGWSAFALAAVQPVVVSGSCLQQSLRFDMGNVATEYSDVCCQVPQSWAEPSGTLSDVGLWAQLPSSEGPVTFYDAKCGKPLFRAPIGRSMAEFKAESEAHGWPSFRDEELVKENIVVKPGGEVVSTCGTHLGHNLPDGRGHRYCIDLLCIAGNPSA</sequence>
<organism evidence="5 6">
    <name type="scientific">Polarella glacialis</name>
    <name type="common">Dinoflagellate</name>
    <dbReference type="NCBI Taxonomy" id="89957"/>
    <lineage>
        <taxon>Eukaryota</taxon>
        <taxon>Sar</taxon>
        <taxon>Alveolata</taxon>
        <taxon>Dinophyceae</taxon>
        <taxon>Suessiales</taxon>
        <taxon>Suessiaceae</taxon>
        <taxon>Polarella</taxon>
    </lineage>
</organism>
<evidence type="ECO:0000313" key="5">
    <source>
        <dbReference type="EMBL" id="CAE8684626.1"/>
    </source>
</evidence>
<accession>A0A813JU26</accession>